<feature type="domain" description="Formiminotransferase C-terminal subdomain" evidence="8">
    <location>
        <begin position="181"/>
        <end position="303"/>
    </location>
</feature>
<evidence type="ECO:0000259" key="9">
    <source>
        <dbReference type="SMART" id="SM01222"/>
    </source>
</evidence>
<dbReference type="PANTHER" id="PTHR12234:SF0">
    <property type="entry name" value="FORMIMIDOYLTRANSFERASE-CYCLODEAMINASE"/>
    <property type="match status" value="1"/>
</dbReference>
<dbReference type="Proteomes" id="UP000582182">
    <property type="component" value="Unassembled WGS sequence"/>
</dbReference>
<dbReference type="PANTHER" id="PTHR12234">
    <property type="entry name" value="FORMIMINOTRANSFERASE-CYCLODEAMINASE"/>
    <property type="match status" value="1"/>
</dbReference>
<evidence type="ECO:0000256" key="1">
    <source>
        <dbReference type="ARBA" id="ARBA00004496"/>
    </source>
</evidence>
<accession>A0A7L3L5N2</accession>
<dbReference type="InterPro" id="IPR004227">
    <property type="entry name" value="Formiminotransferase_cat"/>
</dbReference>
<dbReference type="NCBIfam" id="TIGR02024">
    <property type="entry name" value="FtcD"/>
    <property type="match status" value="1"/>
</dbReference>
<feature type="non-terminal residue" evidence="10">
    <location>
        <position position="303"/>
    </location>
</feature>
<keyword evidence="7" id="KW-0290">Folate-binding</keyword>
<feature type="non-terminal residue" evidence="10">
    <location>
        <position position="1"/>
    </location>
</feature>
<dbReference type="EC" id="2.1.2.5" evidence="3"/>
<evidence type="ECO:0000256" key="3">
    <source>
        <dbReference type="ARBA" id="ARBA00012252"/>
    </source>
</evidence>
<dbReference type="SMART" id="SM01222">
    <property type="entry name" value="FTCD_N"/>
    <property type="match status" value="1"/>
</dbReference>
<dbReference type="InterPro" id="IPR037070">
    <property type="entry name" value="Formiminotransferase_C_sf"/>
</dbReference>
<dbReference type="SUPFAM" id="SSF55116">
    <property type="entry name" value="Formiminotransferase domain of formiminotransferase-cyclodeaminase"/>
    <property type="match status" value="2"/>
</dbReference>
<keyword evidence="5" id="KW-0808">Transferase</keyword>
<reference evidence="10 11" key="1">
    <citation type="submission" date="2019-09" db="EMBL/GenBank/DDBJ databases">
        <title>Bird 10,000 Genomes (B10K) Project - Family phase.</title>
        <authorList>
            <person name="Zhang G."/>
        </authorList>
    </citation>
    <scope>NUCLEOTIDE SEQUENCE [LARGE SCALE GENOMIC DNA]</scope>
    <source>
        <strain evidence="10">B10K-DU-029-46</strain>
    </source>
</reference>
<gene>
    <name evidence="10" type="primary">Ftcd</name>
    <name evidence="10" type="ORF">TURVEL_R10743</name>
</gene>
<comment type="pathway">
    <text evidence="2">Amino-acid degradation; L-histidine degradation into L-glutamate; L-glutamate from N-formimidoyl-L-glutamate (transferase route): step 1/1.</text>
</comment>
<dbReference type="GO" id="GO:0005542">
    <property type="term" value="F:folic acid binding"/>
    <property type="evidence" value="ECO:0007669"/>
    <property type="project" value="UniProtKB-KW"/>
</dbReference>
<keyword evidence="11" id="KW-1185">Reference proteome</keyword>
<organism evidence="10 11">
    <name type="scientific">Turnix velox</name>
    <name type="common">Little buttonquail</name>
    <dbReference type="NCBI Taxonomy" id="2529409"/>
    <lineage>
        <taxon>Eukaryota</taxon>
        <taxon>Metazoa</taxon>
        <taxon>Chordata</taxon>
        <taxon>Craniata</taxon>
        <taxon>Vertebrata</taxon>
        <taxon>Euteleostomi</taxon>
        <taxon>Archelosauria</taxon>
        <taxon>Archosauria</taxon>
        <taxon>Dinosauria</taxon>
        <taxon>Saurischia</taxon>
        <taxon>Theropoda</taxon>
        <taxon>Coelurosauria</taxon>
        <taxon>Aves</taxon>
        <taxon>Neognathae</taxon>
        <taxon>Neoaves</taxon>
        <taxon>Charadriiformes</taxon>
        <taxon>Turnicidae</taxon>
        <taxon>Turnix</taxon>
    </lineage>
</organism>
<proteinExistence type="predicted"/>
<evidence type="ECO:0000259" key="8">
    <source>
        <dbReference type="SMART" id="SM01221"/>
    </source>
</evidence>
<keyword evidence="6" id="KW-0369">Histidine metabolism</keyword>
<dbReference type="GO" id="GO:0019556">
    <property type="term" value="P:L-histidine catabolic process to glutamate and formamide"/>
    <property type="evidence" value="ECO:0007669"/>
    <property type="project" value="UniProtKB-UniPathway"/>
</dbReference>
<dbReference type="InterPro" id="IPR022384">
    <property type="entry name" value="FormiminoTrfase_cat_dom_sf"/>
</dbReference>
<evidence type="ECO:0000256" key="2">
    <source>
        <dbReference type="ARBA" id="ARBA00005082"/>
    </source>
</evidence>
<dbReference type="Pfam" id="PF07837">
    <property type="entry name" value="FTCD_N"/>
    <property type="match status" value="1"/>
</dbReference>
<evidence type="ECO:0000256" key="4">
    <source>
        <dbReference type="ARBA" id="ARBA00022490"/>
    </source>
</evidence>
<dbReference type="EMBL" id="VZTY01005448">
    <property type="protein sequence ID" value="NXU48961.1"/>
    <property type="molecule type" value="Genomic_DNA"/>
</dbReference>
<name>A0A7L3L5N2_9CHAR</name>
<dbReference type="Gene3D" id="3.30.990.10">
    <property type="entry name" value="Formiminotransferase, N-terminal subdomain"/>
    <property type="match status" value="1"/>
</dbReference>
<dbReference type="AlphaFoldDB" id="A0A7L3L5N2"/>
<dbReference type="FunFam" id="3.30.990.10:FF:000001">
    <property type="entry name" value="Formimidoyltransferase cyclodeaminase"/>
    <property type="match status" value="1"/>
</dbReference>
<comment type="caution">
    <text evidence="10">The sequence shown here is derived from an EMBL/GenBank/DDBJ whole genome shotgun (WGS) entry which is preliminary data.</text>
</comment>
<evidence type="ECO:0000256" key="5">
    <source>
        <dbReference type="ARBA" id="ARBA00022679"/>
    </source>
</evidence>
<comment type="subcellular location">
    <subcellularLocation>
        <location evidence="1">Cytoplasm</location>
    </subcellularLocation>
</comment>
<dbReference type="Pfam" id="PF02971">
    <property type="entry name" value="FTCD"/>
    <property type="match status" value="1"/>
</dbReference>
<dbReference type="SMART" id="SM01221">
    <property type="entry name" value="FTCD"/>
    <property type="match status" value="1"/>
</dbReference>
<dbReference type="GO" id="GO:0019557">
    <property type="term" value="P:L-histidine catabolic process to glutamate and formate"/>
    <property type="evidence" value="ECO:0007669"/>
    <property type="project" value="UniProtKB-UniPathway"/>
</dbReference>
<keyword evidence="4" id="KW-0963">Cytoplasm</keyword>
<dbReference type="OrthoDB" id="48036at2759"/>
<dbReference type="InterPro" id="IPR013802">
    <property type="entry name" value="Formiminotransferase_C"/>
</dbReference>
<dbReference type="InterPro" id="IPR012886">
    <property type="entry name" value="Formiminotransferase_N"/>
</dbReference>
<dbReference type="UniPathway" id="UPA00379">
    <property type="reaction ID" value="UER00555"/>
</dbReference>
<dbReference type="GO" id="GO:0030409">
    <property type="term" value="F:glutamate formimidoyltransferase activity"/>
    <property type="evidence" value="ECO:0007669"/>
    <property type="project" value="UniProtKB-EC"/>
</dbReference>
<dbReference type="Gene3D" id="3.30.70.670">
    <property type="entry name" value="Formiminotransferase, C-terminal subdomain"/>
    <property type="match status" value="1"/>
</dbReference>
<evidence type="ECO:0000256" key="7">
    <source>
        <dbReference type="ARBA" id="ARBA00022954"/>
    </source>
</evidence>
<sequence length="303" mass="33294">MAKLVECVPNFSEGNKKEVIDALAEAISGTGGCTLLDVDAGASTNRTVYTFVGSPQAVVEGALRAALLARQLIDMSQHKGEHPRMGALDVCPFVPVRNVSMEECVTCARVFGQRLAAELGVPVYLYGEAAEQESRRALPDIRAGEYEGLPDKLAKPEWAPDFGPAAFVPRWGATVTGARTFLIAYNINLLSTKEQAHRIALNLRQQGRGSQQPGRLKKVQGIGWYLEEENMAQVSTNLLDFETTPLHVVYEEVRRDAEALNLPVVGSQLVGLVPKKAMLDTAEFYIKKENLFILEEEQKIRLV</sequence>
<evidence type="ECO:0000313" key="10">
    <source>
        <dbReference type="EMBL" id="NXU48961.1"/>
    </source>
</evidence>
<evidence type="ECO:0000313" key="11">
    <source>
        <dbReference type="Proteomes" id="UP000582182"/>
    </source>
</evidence>
<dbReference type="InterPro" id="IPR037064">
    <property type="entry name" value="Formiminotransferase_N_sf"/>
</dbReference>
<dbReference type="InterPro" id="IPR051623">
    <property type="entry name" value="FTCD"/>
</dbReference>
<evidence type="ECO:0000256" key="6">
    <source>
        <dbReference type="ARBA" id="ARBA00022808"/>
    </source>
</evidence>
<feature type="domain" description="Formiminotransferase N-terminal subdomain" evidence="9">
    <location>
        <begin position="3"/>
        <end position="180"/>
    </location>
</feature>
<protein>
    <recommendedName>
        <fullName evidence="3">glutamate formimidoyltransferase</fullName>
        <ecNumber evidence="3">2.1.2.5</ecNumber>
    </recommendedName>
</protein>
<dbReference type="GO" id="GO:0005737">
    <property type="term" value="C:cytoplasm"/>
    <property type="evidence" value="ECO:0007669"/>
    <property type="project" value="UniProtKB-SubCell"/>
</dbReference>